<evidence type="ECO:0000313" key="1">
    <source>
        <dbReference type="Proteomes" id="UP000228380"/>
    </source>
</evidence>
<evidence type="ECO:0000313" key="3">
    <source>
        <dbReference type="RefSeq" id="XP_038986372.1"/>
    </source>
</evidence>
<evidence type="ECO:0000313" key="2">
    <source>
        <dbReference type="RefSeq" id="XP_038986371.1"/>
    </source>
</evidence>
<organism evidence="1 3">
    <name type="scientific">Phoenix dactylifera</name>
    <name type="common">Date palm</name>
    <dbReference type="NCBI Taxonomy" id="42345"/>
    <lineage>
        <taxon>Eukaryota</taxon>
        <taxon>Viridiplantae</taxon>
        <taxon>Streptophyta</taxon>
        <taxon>Embryophyta</taxon>
        <taxon>Tracheophyta</taxon>
        <taxon>Spermatophyta</taxon>
        <taxon>Magnoliopsida</taxon>
        <taxon>Liliopsida</taxon>
        <taxon>Arecaceae</taxon>
        <taxon>Coryphoideae</taxon>
        <taxon>Phoeniceae</taxon>
        <taxon>Phoenix</taxon>
    </lineage>
</organism>
<protein>
    <submittedName>
        <fullName evidence="2 3">SNF1-related protein kinase regulatory subunit gamma-1-like</fullName>
    </submittedName>
</protein>
<accession>A0A8B9AL10</accession>
<keyword evidence="1" id="KW-1185">Reference proteome</keyword>
<dbReference type="Proteomes" id="UP000228380">
    <property type="component" value="Chromosome 9"/>
</dbReference>
<dbReference type="GeneID" id="103705045"/>
<gene>
    <name evidence="2 3" type="primary">LOC103705045</name>
</gene>
<name>A0A8B9AL10_PHODC</name>
<dbReference type="RefSeq" id="XP_038986371.1">
    <property type="nucleotide sequence ID" value="XM_039130443.1"/>
</dbReference>
<reference evidence="2 3" key="2">
    <citation type="submission" date="2025-04" db="UniProtKB">
        <authorList>
            <consortium name="RefSeq"/>
        </authorList>
    </citation>
    <scope>IDENTIFICATION</scope>
    <source>
        <tissue evidence="2 3">Young leaves</tissue>
    </source>
</reference>
<dbReference type="AlphaFoldDB" id="A0A8B9AL10"/>
<sequence length="91" mass="10497">MGKDSYKNLLQEEPFKSTMSAIVQGLKHFKGSNCFDCIAAGPISDFGLPFMSYKEARFQILCFLLSHIKRHLTVMDCIKTKVQLIWTQREH</sequence>
<proteinExistence type="predicted"/>
<dbReference type="RefSeq" id="XP_038986372.1">
    <property type="nucleotide sequence ID" value="XM_039130444.1"/>
</dbReference>
<reference evidence="1" key="1">
    <citation type="journal article" date="2019" name="Nat. Commun.">
        <title>Genome-wide association mapping of date palm fruit traits.</title>
        <authorList>
            <person name="Hazzouri K.M."/>
            <person name="Gros-Balthazard M."/>
            <person name="Flowers J.M."/>
            <person name="Copetti D."/>
            <person name="Lemansour A."/>
            <person name="Lebrun M."/>
            <person name="Masmoudi K."/>
            <person name="Ferrand S."/>
            <person name="Dhar M.I."/>
            <person name="Fresquez Z.A."/>
            <person name="Rosas U."/>
            <person name="Zhang J."/>
            <person name="Talag J."/>
            <person name="Lee S."/>
            <person name="Kudrna D."/>
            <person name="Powell R.F."/>
            <person name="Leitch I.J."/>
            <person name="Krueger R.R."/>
            <person name="Wing R.A."/>
            <person name="Amiri K.M.A."/>
            <person name="Purugganan M.D."/>
        </authorList>
    </citation>
    <scope>NUCLEOTIDE SEQUENCE [LARGE SCALE GENOMIC DNA]</scope>
    <source>
        <strain evidence="1">cv. Khalas</strain>
    </source>
</reference>
<dbReference type="KEGG" id="pda:103705045"/>